<evidence type="ECO:0000313" key="14">
    <source>
        <dbReference type="Proteomes" id="UP000266385"/>
    </source>
</evidence>
<feature type="compositionally biased region" description="Gly residues" evidence="11">
    <location>
        <begin position="74"/>
        <end position="85"/>
    </location>
</feature>
<evidence type="ECO:0000256" key="8">
    <source>
        <dbReference type="ARBA" id="ARBA00022989"/>
    </source>
</evidence>
<evidence type="ECO:0000256" key="2">
    <source>
        <dbReference type="ARBA" id="ARBA00004162"/>
    </source>
</evidence>
<evidence type="ECO:0000256" key="9">
    <source>
        <dbReference type="ARBA" id="ARBA00023136"/>
    </source>
</evidence>
<evidence type="ECO:0000256" key="4">
    <source>
        <dbReference type="ARBA" id="ARBA00022475"/>
    </source>
</evidence>
<keyword evidence="5 10" id="KW-0145">Chemotaxis</keyword>
<dbReference type="OrthoDB" id="7864548at2"/>
<proteinExistence type="inferred from homology"/>
<dbReference type="Proteomes" id="UP000266385">
    <property type="component" value="Unassembled WGS sequence"/>
</dbReference>
<dbReference type="Pfam" id="PF03748">
    <property type="entry name" value="FliL"/>
    <property type="match status" value="1"/>
</dbReference>
<feature type="chain" id="PRO_5017250501" description="Flagellar protein FliL" evidence="12">
    <location>
        <begin position="23"/>
        <end position="194"/>
    </location>
</feature>
<keyword evidence="10" id="KW-0997">Cell inner membrane</keyword>
<dbReference type="InterPro" id="IPR005503">
    <property type="entry name" value="FliL"/>
</dbReference>
<comment type="subcellular location">
    <subcellularLocation>
        <location evidence="10">Cell inner membrane</location>
    </subcellularLocation>
    <subcellularLocation>
        <location evidence="2">Cell membrane</location>
        <topology evidence="2">Single-pass membrane protein</topology>
    </subcellularLocation>
</comment>
<keyword evidence="9 10" id="KW-0472">Membrane</keyword>
<evidence type="ECO:0000313" key="13">
    <source>
        <dbReference type="EMBL" id="RIJ26887.1"/>
    </source>
</evidence>
<dbReference type="GO" id="GO:0005886">
    <property type="term" value="C:plasma membrane"/>
    <property type="evidence" value="ECO:0007669"/>
    <property type="project" value="UniProtKB-SubCell"/>
</dbReference>
<organism evidence="13 14">
    <name type="scientific">Henriciella mobilis</name>
    <dbReference type="NCBI Taxonomy" id="2305467"/>
    <lineage>
        <taxon>Bacteria</taxon>
        <taxon>Pseudomonadati</taxon>
        <taxon>Pseudomonadota</taxon>
        <taxon>Alphaproteobacteria</taxon>
        <taxon>Hyphomonadales</taxon>
        <taxon>Hyphomonadaceae</taxon>
        <taxon>Henriciella</taxon>
    </lineage>
</organism>
<name>A0A399RA99_9PROT</name>
<dbReference type="AlphaFoldDB" id="A0A399RA99"/>
<evidence type="ECO:0000256" key="5">
    <source>
        <dbReference type="ARBA" id="ARBA00022500"/>
    </source>
</evidence>
<dbReference type="EMBL" id="QWFX01000016">
    <property type="protein sequence ID" value="RIJ26887.1"/>
    <property type="molecule type" value="Genomic_DNA"/>
</dbReference>
<evidence type="ECO:0000256" key="7">
    <source>
        <dbReference type="ARBA" id="ARBA00022779"/>
    </source>
</evidence>
<comment type="caution">
    <text evidence="13">The sequence shown here is derived from an EMBL/GenBank/DDBJ whole genome shotgun (WGS) entry which is preliminary data.</text>
</comment>
<sequence length="194" mass="20249">MMKLIAPALIAGIFGAAGGAAAVYLKSGSSDAAHTVPADKSGGDHGGSDDGHGAKGGDHGETAKKDKKDSHGASSGGGGHGGGDTSGAPTYYKFSREFVVPIIEDDRVKSLVILNLNLQIDTASSQSLFSQEPALRDNIMTTLITLSADDEIFNSLNSIEHYETIRSMILNNLQNSFSTGIENVLILDMARQDL</sequence>
<comment type="function">
    <text evidence="1 10">Controls the rotational direction of flagella during chemotaxis.</text>
</comment>
<evidence type="ECO:0000256" key="10">
    <source>
        <dbReference type="RuleBase" id="RU364125"/>
    </source>
</evidence>
<keyword evidence="14" id="KW-1185">Reference proteome</keyword>
<comment type="similarity">
    <text evidence="3 10">Belongs to the FliL family.</text>
</comment>
<keyword evidence="12" id="KW-0732">Signal</keyword>
<dbReference type="GO" id="GO:0071973">
    <property type="term" value="P:bacterial-type flagellum-dependent cell motility"/>
    <property type="evidence" value="ECO:0007669"/>
    <property type="project" value="InterPro"/>
</dbReference>
<gene>
    <name evidence="13" type="ORF">D1223_18325</name>
</gene>
<reference evidence="13 14" key="1">
    <citation type="submission" date="2018-08" db="EMBL/GenBank/DDBJ databases">
        <title>Henriciella mobilis sp. nov., isolated from seawater.</title>
        <authorList>
            <person name="Cheng H."/>
            <person name="Wu Y.-H."/>
            <person name="Xu X.-W."/>
            <person name="Guo L.-L."/>
        </authorList>
    </citation>
    <scope>NUCLEOTIDE SEQUENCE [LARGE SCALE GENOMIC DNA]</scope>
    <source>
        <strain evidence="13 14">JN25</strain>
    </source>
</reference>
<keyword evidence="8" id="KW-1133">Transmembrane helix</keyword>
<evidence type="ECO:0000256" key="12">
    <source>
        <dbReference type="SAM" id="SignalP"/>
    </source>
</evidence>
<feature type="signal peptide" evidence="12">
    <location>
        <begin position="1"/>
        <end position="22"/>
    </location>
</feature>
<dbReference type="GO" id="GO:0006935">
    <property type="term" value="P:chemotaxis"/>
    <property type="evidence" value="ECO:0007669"/>
    <property type="project" value="UniProtKB-KW"/>
</dbReference>
<evidence type="ECO:0000256" key="6">
    <source>
        <dbReference type="ARBA" id="ARBA00022692"/>
    </source>
</evidence>
<protein>
    <recommendedName>
        <fullName evidence="10">Flagellar protein FliL</fullName>
    </recommendedName>
</protein>
<dbReference type="GO" id="GO:0009425">
    <property type="term" value="C:bacterial-type flagellum basal body"/>
    <property type="evidence" value="ECO:0007669"/>
    <property type="project" value="InterPro"/>
</dbReference>
<feature type="region of interest" description="Disordered" evidence="11">
    <location>
        <begin position="33"/>
        <end position="85"/>
    </location>
</feature>
<evidence type="ECO:0000256" key="11">
    <source>
        <dbReference type="SAM" id="MobiDB-lite"/>
    </source>
</evidence>
<keyword evidence="6" id="KW-0812">Transmembrane</keyword>
<evidence type="ECO:0000256" key="1">
    <source>
        <dbReference type="ARBA" id="ARBA00002254"/>
    </source>
</evidence>
<feature type="compositionally biased region" description="Basic and acidic residues" evidence="11">
    <location>
        <begin position="41"/>
        <end position="71"/>
    </location>
</feature>
<keyword evidence="7 10" id="KW-0283">Flagellar rotation</keyword>
<dbReference type="RefSeq" id="WP_119377780.1">
    <property type="nucleotide sequence ID" value="NZ_QWFX01000016.1"/>
</dbReference>
<evidence type="ECO:0000256" key="3">
    <source>
        <dbReference type="ARBA" id="ARBA00008281"/>
    </source>
</evidence>
<keyword evidence="4" id="KW-1003">Cell membrane</keyword>
<accession>A0A399RA99</accession>